<evidence type="ECO:0000256" key="1">
    <source>
        <dbReference type="SAM" id="MobiDB-lite"/>
    </source>
</evidence>
<evidence type="ECO:0000313" key="2">
    <source>
        <dbReference type="EMBL" id="KAG5456651.1"/>
    </source>
</evidence>
<keyword evidence="3" id="KW-1185">Reference proteome</keyword>
<dbReference type="EMBL" id="JAEFCI010011396">
    <property type="protein sequence ID" value="KAG5456651.1"/>
    <property type="molecule type" value="Genomic_DNA"/>
</dbReference>
<feature type="compositionally biased region" description="Low complexity" evidence="1">
    <location>
        <begin position="298"/>
        <end position="307"/>
    </location>
</feature>
<name>A0A8H8DFV7_9FUNG</name>
<protein>
    <submittedName>
        <fullName evidence="2">Uncharacterized protein</fullName>
    </submittedName>
</protein>
<gene>
    <name evidence="2" type="ORF">BJ554DRAFT_3550</name>
</gene>
<feature type="non-terminal residue" evidence="2">
    <location>
        <position position="315"/>
    </location>
</feature>
<organism evidence="2 3">
    <name type="scientific">Olpidium bornovanus</name>
    <dbReference type="NCBI Taxonomy" id="278681"/>
    <lineage>
        <taxon>Eukaryota</taxon>
        <taxon>Fungi</taxon>
        <taxon>Fungi incertae sedis</taxon>
        <taxon>Olpidiomycota</taxon>
        <taxon>Olpidiomycotina</taxon>
        <taxon>Olpidiomycetes</taxon>
        <taxon>Olpidiales</taxon>
        <taxon>Olpidiaceae</taxon>
        <taxon>Olpidium</taxon>
    </lineage>
</organism>
<feature type="compositionally biased region" description="Low complexity" evidence="1">
    <location>
        <begin position="233"/>
        <end position="252"/>
    </location>
</feature>
<dbReference type="AlphaFoldDB" id="A0A8H8DFV7"/>
<feature type="region of interest" description="Disordered" evidence="1">
    <location>
        <begin position="209"/>
        <end position="258"/>
    </location>
</feature>
<accession>A0A8H8DFV7</accession>
<comment type="caution">
    <text evidence="2">The sequence shown here is derived from an EMBL/GenBank/DDBJ whole genome shotgun (WGS) entry which is preliminary data.</text>
</comment>
<sequence length="315" mass="34571">MTFPSLAPHLPSPPPSVPTATRLARFFAESIPNLSSRAGVWARIRRATVASIQKVRMQGRSIRPRNLKRIVRCRRRLLTPATRDVLMREKNIPRRRPGVAKTLLRVRRRDEEHIGNTRRRGRNGGARANYFLKPRRKPPAPSSARCPAARRSLRTRAPPPPSAGRTSAETPHASRPDVPLPVSSVRAEEIADTSLSARAAAACHSSARRRCSNYSQANSSVLPVPPPRRSGRRLPAASPPAGARRLAGGRARSSAEDSGGYRFRRVVVSKPVVPLARALRVSLFGRERRRRPERVAKRAPAAAAAADALKRGARG</sequence>
<dbReference type="Proteomes" id="UP000673691">
    <property type="component" value="Unassembled WGS sequence"/>
</dbReference>
<evidence type="ECO:0000313" key="3">
    <source>
        <dbReference type="Proteomes" id="UP000673691"/>
    </source>
</evidence>
<feature type="region of interest" description="Disordered" evidence="1">
    <location>
        <begin position="92"/>
        <end position="182"/>
    </location>
</feature>
<feature type="region of interest" description="Disordered" evidence="1">
    <location>
        <begin position="288"/>
        <end position="315"/>
    </location>
</feature>
<reference evidence="2 3" key="1">
    <citation type="journal article" name="Sci. Rep.">
        <title>Genome-scale phylogenetic analyses confirm Olpidium as the closest living zoosporic fungus to the non-flagellated, terrestrial fungi.</title>
        <authorList>
            <person name="Chang Y."/>
            <person name="Rochon D."/>
            <person name="Sekimoto S."/>
            <person name="Wang Y."/>
            <person name="Chovatia M."/>
            <person name="Sandor L."/>
            <person name="Salamov A."/>
            <person name="Grigoriev I.V."/>
            <person name="Stajich J.E."/>
            <person name="Spatafora J.W."/>
        </authorList>
    </citation>
    <scope>NUCLEOTIDE SEQUENCE [LARGE SCALE GENOMIC DNA]</scope>
    <source>
        <strain evidence="2">S191</strain>
    </source>
</reference>
<proteinExistence type="predicted"/>